<comment type="similarity">
    <text evidence="2">Belongs to the EDC3 family.</text>
</comment>
<reference evidence="8" key="2">
    <citation type="submission" date="2023-05" db="EMBL/GenBank/DDBJ databases">
        <authorList>
            <consortium name="Lawrence Berkeley National Laboratory"/>
            <person name="Steindorff A."/>
            <person name="Hensen N."/>
            <person name="Bonometti L."/>
            <person name="Westerberg I."/>
            <person name="Brannstrom I.O."/>
            <person name="Guillou S."/>
            <person name="Cros-Aarteil S."/>
            <person name="Calhoun S."/>
            <person name="Haridas S."/>
            <person name="Kuo A."/>
            <person name="Mondo S."/>
            <person name="Pangilinan J."/>
            <person name="Riley R."/>
            <person name="Labutti K."/>
            <person name="Andreopoulos B."/>
            <person name="Lipzen A."/>
            <person name="Chen C."/>
            <person name="Yanf M."/>
            <person name="Daum C."/>
            <person name="Ng V."/>
            <person name="Clum A."/>
            <person name="Ohm R."/>
            <person name="Martin F."/>
            <person name="Silar P."/>
            <person name="Natvig D."/>
            <person name="Lalanne C."/>
            <person name="Gautier V."/>
            <person name="Ament-Velasquez S.L."/>
            <person name="Kruys A."/>
            <person name="Hutchinson M.I."/>
            <person name="Powell A.J."/>
            <person name="Barry K."/>
            <person name="Miller A.N."/>
            <person name="Grigoriev I.V."/>
            <person name="Debuchy R."/>
            <person name="Gladieux P."/>
            <person name="Thoren M.H."/>
            <person name="Johannesson H."/>
        </authorList>
    </citation>
    <scope>NUCLEOTIDE SEQUENCE</scope>
    <source>
        <strain evidence="8">CBS 508.74</strain>
    </source>
</reference>
<comment type="subcellular location">
    <subcellularLocation>
        <location evidence="1">Cytoplasm</location>
        <location evidence="1">P-body</location>
    </subcellularLocation>
</comment>
<dbReference type="SUPFAM" id="SSF64153">
    <property type="entry name" value="YjeF N-terminal domain-like"/>
    <property type="match status" value="1"/>
</dbReference>
<keyword evidence="4" id="KW-0963">Cytoplasm</keyword>
<protein>
    <recommendedName>
        <fullName evidence="3">Enhancer of mRNA-decapping protein 3</fullName>
    </recommendedName>
</protein>
<dbReference type="SMART" id="SM01199">
    <property type="entry name" value="FDF"/>
    <property type="match status" value="1"/>
</dbReference>
<dbReference type="Pfam" id="PF03853">
    <property type="entry name" value="YjeF_N"/>
    <property type="match status" value="1"/>
</dbReference>
<feature type="domain" description="YjeF N-terminal" evidence="6">
    <location>
        <begin position="473"/>
        <end position="753"/>
    </location>
</feature>
<feature type="compositionally biased region" description="Basic residues" evidence="5">
    <location>
        <begin position="191"/>
        <end position="201"/>
    </location>
</feature>
<dbReference type="GO" id="GO:0003729">
    <property type="term" value="F:mRNA binding"/>
    <property type="evidence" value="ECO:0007669"/>
    <property type="project" value="TreeGrafter"/>
</dbReference>
<keyword evidence="9" id="KW-1185">Reference proteome</keyword>
<dbReference type="Pfam" id="PF09532">
    <property type="entry name" value="FDF"/>
    <property type="match status" value="1"/>
</dbReference>
<proteinExistence type="inferred from homology"/>
<evidence type="ECO:0000259" key="6">
    <source>
        <dbReference type="PROSITE" id="PS51385"/>
    </source>
</evidence>
<evidence type="ECO:0000256" key="4">
    <source>
        <dbReference type="ARBA" id="ARBA00022490"/>
    </source>
</evidence>
<evidence type="ECO:0000256" key="1">
    <source>
        <dbReference type="ARBA" id="ARBA00004201"/>
    </source>
</evidence>
<evidence type="ECO:0000313" key="8">
    <source>
        <dbReference type="EMBL" id="KAK4115244.1"/>
    </source>
</evidence>
<dbReference type="PANTHER" id="PTHR13612">
    <property type="entry name" value="ENHANCER OF MRNA-DECAPPING PROTEIN 3"/>
    <property type="match status" value="1"/>
</dbReference>
<dbReference type="FunFam" id="3.40.50.10260:FF:000007">
    <property type="entry name" value="YjeF N-terminal domain-like protein"/>
    <property type="match status" value="1"/>
</dbReference>
<organism evidence="8 9">
    <name type="scientific">Canariomyces notabilis</name>
    <dbReference type="NCBI Taxonomy" id="2074819"/>
    <lineage>
        <taxon>Eukaryota</taxon>
        <taxon>Fungi</taxon>
        <taxon>Dikarya</taxon>
        <taxon>Ascomycota</taxon>
        <taxon>Pezizomycotina</taxon>
        <taxon>Sordariomycetes</taxon>
        <taxon>Sordariomycetidae</taxon>
        <taxon>Sordariales</taxon>
        <taxon>Chaetomiaceae</taxon>
        <taxon>Canariomyces</taxon>
    </lineage>
</organism>
<feature type="domain" description="DFDF" evidence="7">
    <location>
        <begin position="262"/>
        <end position="298"/>
    </location>
</feature>
<dbReference type="Proteomes" id="UP001302812">
    <property type="component" value="Unassembled WGS sequence"/>
</dbReference>
<dbReference type="PROSITE" id="PS51512">
    <property type="entry name" value="DFDF"/>
    <property type="match status" value="1"/>
</dbReference>
<reference evidence="8" key="1">
    <citation type="journal article" date="2023" name="Mol. Phylogenet. Evol.">
        <title>Genome-scale phylogeny and comparative genomics of the fungal order Sordariales.</title>
        <authorList>
            <person name="Hensen N."/>
            <person name="Bonometti L."/>
            <person name="Westerberg I."/>
            <person name="Brannstrom I.O."/>
            <person name="Guillou S."/>
            <person name="Cros-Aarteil S."/>
            <person name="Calhoun S."/>
            <person name="Haridas S."/>
            <person name="Kuo A."/>
            <person name="Mondo S."/>
            <person name="Pangilinan J."/>
            <person name="Riley R."/>
            <person name="LaButti K."/>
            <person name="Andreopoulos B."/>
            <person name="Lipzen A."/>
            <person name="Chen C."/>
            <person name="Yan M."/>
            <person name="Daum C."/>
            <person name="Ng V."/>
            <person name="Clum A."/>
            <person name="Steindorff A."/>
            <person name="Ohm R.A."/>
            <person name="Martin F."/>
            <person name="Silar P."/>
            <person name="Natvig D.O."/>
            <person name="Lalanne C."/>
            <person name="Gautier V."/>
            <person name="Ament-Velasquez S.L."/>
            <person name="Kruys A."/>
            <person name="Hutchinson M.I."/>
            <person name="Powell A.J."/>
            <person name="Barry K."/>
            <person name="Miller A.N."/>
            <person name="Grigoriev I.V."/>
            <person name="Debuchy R."/>
            <person name="Gladieux P."/>
            <person name="Hiltunen Thoren M."/>
            <person name="Johannesson H."/>
        </authorList>
    </citation>
    <scope>NUCLEOTIDE SEQUENCE</scope>
    <source>
        <strain evidence="8">CBS 508.74</strain>
    </source>
</reference>
<sequence>MATEFIGVQMLVTLHGDPPARLKGTISAVEAGASLTLSNVWMLNTNEWRPRITISSTEIADLAEVPSAPPPDLSNPVQKKAPPIVPHIPQPAPKPALVDPAILAVGKPAPATSPAHLPETRLPPIKIEKRSQDTVIVPVTQAEGTTEDLTPTVRTATLKGSKVEGDGAETESAEDKDATGVVLEYDETVRRKNRRRQRKPGNAKTSQEDVEASPAPSTKTAGKGKGWRQTPILQSTASFQPFASLKRNGTKGRQALDNGWASEDVTDVQEMGDFDFEGGLAKFDKQNLFEQMRKDDQVDEADRLVSHNRQPRPKPGTAGGKNLHYSENVLDMPTTILKPPKDRPATKETPNDFWNSEADDGVPNNSERLSGRDPGMGSRQGSRRGENKVPAGRRSHSRKAAEPTRTGSGPSRVSSGVSHYRNQSAKGSRPSSRLSSRAAAADKKKQLPTPAVPQGLYLLPSNRRVEAVSPLQMFNIENIAHNEIGLTEEMMTENAGRGIAEVTLNALADPAIKVRHAGNVDPATGNPPPQTVVVLAGNNKSGSRAIAGARHLRNKGINVLVCVVGLERGERDLLEEVKQQVRLYKNLGGRVFAKSDFFEHLRKISIPMLTIDTPRTSLSSLANPAPVMLIIDALLGLAISFEELRNGDQATVYELIEWANRNEAFVLSVDVPTGIDPTTGKASVIDGSRLYVRPRYVVAIGAPKRGLLEALMAADNDDADTVLAGEHAALPDDAVSDWKLYIADMGLGQAVWKKAGTKMRKGVDFDSSWVLEMRYRGSVNDEDEELA</sequence>
<feature type="compositionally biased region" description="Basic and acidic residues" evidence="5">
    <location>
        <begin position="339"/>
        <end position="350"/>
    </location>
</feature>
<dbReference type="GO" id="GO:0033962">
    <property type="term" value="P:P-body assembly"/>
    <property type="evidence" value="ECO:0007669"/>
    <property type="project" value="TreeGrafter"/>
</dbReference>
<accession>A0AAN6TIR8</accession>
<dbReference type="InterPro" id="IPR036652">
    <property type="entry name" value="YjeF_N_dom_sf"/>
</dbReference>
<evidence type="ECO:0000256" key="5">
    <source>
        <dbReference type="SAM" id="MobiDB-lite"/>
    </source>
</evidence>
<dbReference type="AlphaFoldDB" id="A0AAN6TIR8"/>
<gene>
    <name evidence="8" type="ORF">N656DRAFT_748219</name>
</gene>
<dbReference type="GO" id="GO:0000932">
    <property type="term" value="C:P-body"/>
    <property type="evidence" value="ECO:0007669"/>
    <property type="project" value="UniProtKB-SubCell"/>
</dbReference>
<name>A0AAN6TIR8_9PEZI</name>
<comment type="caution">
    <text evidence="8">The sequence shown here is derived from an EMBL/GenBank/DDBJ whole genome shotgun (WGS) entry which is preliminary data.</text>
</comment>
<feature type="compositionally biased region" description="Polar residues" evidence="5">
    <location>
        <begin position="142"/>
        <end position="155"/>
    </location>
</feature>
<dbReference type="Gene3D" id="3.40.50.10260">
    <property type="entry name" value="YjeF N-terminal domain"/>
    <property type="match status" value="1"/>
</dbReference>
<dbReference type="GeneID" id="89937076"/>
<dbReference type="InterPro" id="IPR004443">
    <property type="entry name" value="YjeF_N_dom"/>
</dbReference>
<dbReference type="PROSITE" id="PS51385">
    <property type="entry name" value="YJEF_N"/>
    <property type="match status" value="1"/>
</dbReference>
<evidence type="ECO:0000256" key="3">
    <source>
        <dbReference type="ARBA" id="ARBA00015797"/>
    </source>
</evidence>
<evidence type="ECO:0000256" key="2">
    <source>
        <dbReference type="ARBA" id="ARBA00006610"/>
    </source>
</evidence>
<dbReference type="InterPro" id="IPR025762">
    <property type="entry name" value="DFDF"/>
</dbReference>
<evidence type="ECO:0000259" key="7">
    <source>
        <dbReference type="PROSITE" id="PS51512"/>
    </source>
</evidence>
<dbReference type="InterPro" id="IPR019050">
    <property type="entry name" value="FDF_dom"/>
</dbReference>
<feature type="compositionally biased region" description="Low complexity" evidence="5">
    <location>
        <begin position="404"/>
        <end position="439"/>
    </location>
</feature>
<feature type="region of interest" description="Disordered" evidence="5">
    <location>
        <begin position="138"/>
        <end position="228"/>
    </location>
</feature>
<feature type="region of interest" description="Disordered" evidence="5">
    <location>
        <begin position="300"/>
        <end position="453"/>
    </location>
</feature>
<dbReference type="GO" id="GO:0031087">
    <property type="term" value="P:deadenylation-independent decapping of nuclear-transcribed mRNA"/>
    <property type="evidence" value="ECO:0007669"/>
    <property type="project" value="TreeGrafter"/>
</dbReference>
<dbReference type="EMBL" id="MU853335">
    <property type="protein sequence ID" value="KAK4115244.1"/>
    <property type="molecule type" value="Genomic_DNA"/>
</dbReference>
<evidence type="ECO:0000313" key="9">
    <source>
        <dbReference type="Proteomes" id="UP001302812"/>
    </source>
</evidence>
<dbReference type="PANTHER" id="PTHR13612:SF0">
    <property type="entry name" value="ENHANCER OF MRNA-DECAPPING PROTEIN 3"/>
    <property type="match status" value="1"/>
</dbReference>
<dbReference type="RefSeq" id="XP_064672814.1">
    <property type="nucleotide sequence ID" value="XM_064812951.1"/>
</dbReference>